<protein>
    <recommendedName>
        <fullName evidence="3">EGF-like domain-containing protein</fullName>
    </recommendedName>
</protein>
<gene>
    <name evidence="1" type="ORF">B296_00015636</name>
</gene>
<accession>A0A427A8I1</accession>
<evidence type="ECO:0000313" key="1">
    <source>
        <dbReference type="EMBL" id="RRT72527.1"/>
    </source>
</evidence>
<evidence type="ECO:0008006" key="3">
    <source>
        <dbReference type="Google" id="ProtNLM"/>
    </source>
</evidence>
<organism evidence="1 2">
    <name type="scientific">Ensete ventricosum</name>
    <name type="common">Abyssinian banana</name>
    <name type="synonym">Musa ensete</name>
    <dbReference type="NCBI Taxonomy" id="4639"/>
    <lineage>
        <taxon>Eukaryota</taxon>
        <taxon>Viridiplantae</taxon>
        <taxon>Streptophyta</taxon>
        <taxon>Embryophyta</taxon>
        <taxon>Tracheophyta</taxon>
        <taxon>Spermatophyta</taxon>
        <taxon>Magnoliopsida</taxon>
        <taxon>Liliopsida</taxon>
        <taxon>Zingiberales</taxon>
        <taxon>Musaceae</taxon>
        <taxon>Ensete</taxon>
    </lineage>
</organism>
<reference evidence="1 2" key="1">
    <citation type="journal article" date="2014" name="Agronomy (Basel)">
        <title>A Draft Genome Sequence for Ensete ventricosum, the Drought-Tolerant Tree Against Hunger.</title>
        <authorList>
            <person name="Harrison J."/>
            <person name="Moore K.A."/>
            <person name="Paszkiewicz K."/>
            <person name="Jones T."/>
            <person name="Grant M."/>
            <person name="Ambacheew D."/>
            <person name="Muzemil S."/>
            <person name="Studholme D.J."/>
        </authorList>
    </citation>
    <scope>NUCLEOTIDE SEQUENCE [LARGE SCALE GENOMIC DNA]</scope>
</reference>
<dbReference type="EMBL" id="AMZH03003378">
    <property type="protein sequence ID" value="RRT72527.1"/>
    <property type="molecule type" value="Genomic_DNA"/>
</dbReference>
<sequence length="84" mass="9557">MQDEGCKCPLGFEGDGVNKCEGIISKILYLGFEIFELSVSNSHYSCLFIFLSQSYMDSEIRAIMAQYMPLDNQETQNHIQHGEI</sequence>
<proteinExistence type="predicted"/>
<comment type="caution">
    <text evidence="1">The sequence shown here is derived from an EMBL/GenBank/DDBJ whole genome shotgun (WGS) entry which is preliminary data.</text>
</comment>
<dbReference type="AlphaFoldDB" id="A0A427A8I1"/>
<name>A0A427A8I1_ENSVE</name>
<dbReference type="Proteomes" id="UP000287651">
    <property type="component" value="Unassembled WGS sequence"/>
</dbReference>
<evidence type="ECO:0000313" key="2">
    <source>
        <dbReference type="Proteomes" id="UP000287651"/>
    </source>
</evidence>